<reference evidence="2" key="1">
    <citation type="journal article" date="2008" name="Nat. Genet.">
        <title>The Pristionchus pacificus genome provides a unique perspective on nematode lifestyle and parasitism.</title>
        <authorList>
            <person name="Dieterich C."/>
            <person name="Clifton S.W."/>
            <person name="Schuster L.N."/>
            <person name="Chinwalla A."/>
            <person name="Delehaunty K."/>
            <person name="Dinkelacker I."/>
            <person name="Fulton L."/>
            <person name="Fulton R."/>
            <person name="Godfrey J."/>
            <person name="Minx P."/>
            <person name="Mitreva M."/>
            <person name="Roeseler W."/>
            <person name="Tian H."/>
            <person name="Witte H."/>
            <person name="Yang S.P."/>
            <person name="Wilson R.K."/>
            <person name="Sommer R.J."/>
        </authorList>
    </citation>
    <scope>NUCLEOTIDE SEQUENCE [LARGE SCALE GENOMIC DNA]</scope>
    <source>
        <strain evidence="2">PS312</strain>
    </source>
</reference>
<dbReference type="AlphaFoldDB" id="A0A2A6D0I4"/>
<keyword evidence="2" id="KW-1185">Reference proteome</keyword>
<dbReference type="EnsemblMetazoa" id="PPA28683.1">
    <property type="protein sequence ID" value="PPA28683.1"/>
    <property type="gene ID" value="WBGene00118237"/>
</dbReference>
<evidence type="ECO:0000313" key="1">
    <source>
        <dbReference type="EnsemblMetazoa" id="PPA28683.1"/>
    </source>
</evidence>
<dbReference type="OrthoDB" id="5853265at2759"/>
<proteinExistence type="predicted"/>
<protein>
    <submittedName>
        <fullName evidence="1">Uncharacterized protein</fullName>
    </submittedName>
</protein>
<reference evidence="1" key="2">
    <citation type="submission" date="2022-06" db="UniProtKB">
        <authorList>
            <consortium name="EnsemblMetazoa"/>
        </authorList>
    </citation>
    <scope>IDENTIFICATION</scope>
    <source>
        <strain evidence="1">PS312</strain>
    </source>
</reference>
<accession>A0A2A6D0I4</accession>
<gene>
    <name evidence="1" type="primary">WBGene00118237</name>
</gene>
<accession>A0A8R1UJ21</accession>
<dbReference type="Proteomes" id="UP000005239">
    <property type="component" value="Unassembled WGS sequence"/>
</dbReference>
<dbReference type="PANTHER" id="PTHR35017">
    <property type="entry name" value="PROTEIN CBG16223-RELATED"/>
    <property type="match status" value="1"/>
</dbReference>
<name>A0A2A6D0I4_PRIPA</name>
<evidence type="ECO:0000313" key="2">
    <source>
        <dbReference type="Proteomes" id="UP000005239"/>
    </source>
</evidence>
<dbReference type="PANTHER" id="PTHR35017:SF1">
    <property type="entry name" value="SHKT DOMAIN-CONTAINING PROTEIN"/>
    <property type="match status" value="1"/>
</dbReference>
<organism evidence="1 2">
    <name type="scientific">Pristionchus pacificus</name>
    <name type="common">Parasitic nematode worm</name>
    <dbReference type="NCBI Taxonomy" id="54126"/>
    <lineage>
        <taxon>Eukaryota</taxon>
        <taxon>Metazoa</taxon>
        <taxon>Ecdysozoa</taxon>
        <taxon>Nematoda</taxon>
        <taxon>Chromadorea</taxon>
        <taxon>Rhabditida</taxon>
        <taxon>Rhabditina</taxon>
        <taxon>Diplogasteromorpha</taxon>
        <taxon>Diplogasteroidea</taxon>
        <taxon>Neodiplogasteridae</taxon>
        <taxon>Pristionchus</taxon>
    </lineage>
</organism>
<sequence>MPSLIIYSLLLSVFVSSSLANPWMKTFGMVKNVQDNEFGTNRPRIKPLRPFNGNNRVQKERMTFPANFTTRPPCCADSITAASCKRMQSLDAQNFAIRCLADADFSLVQCCSTCGMAQADERYKHFFALGTESPHCFDRHSSEFCERFKEGTGFWQNTRWTCNGDSTPLAFRVCRKTCGYCNGSIYETPTGKFLPKACGKRAEFLPSSRY</sequence>